<sequence>MDVYEEGIIKFFSEFIKNVLTVDIPLDKHNSIGIESGEDTNAHMDGTTLSVGVLFNSTPIKKTWLEQEHSKMFGTLLRNEVDRRLVVSRESVLENLRWISNGPNKNVLKYESYAINGYTVGIVSKAATILGNYTLGCKSFLDRGWMDSRAWDSLKFVQGYLR</sequence>
<evidence type="ECO:0000313" key="1">
    <source>
        <dbReference type="EMBL" id="KAJ0214457.1"/>
    </source>
</evidence>
<dbReference type="EMBL" id="NBSK02000004">
    <property type="protein sequence ID" value="KAJ0214457.1"/>
    <property type="molecule type" value="Genomic_DNA"/>
</dbReference>
<dbReference type="AlphaFoldDB" id="A0A9R1XP39"/>
<reference evidence="1 2" key="1">
    <citation type="journal article" date="2017" name="Nat. Commun.">
        <title>Genome assembly with in vitro proximity ligation data and whole-genome triplication in lettuce.</title>
        <authorList>
            <person name="Reyes-Chin-Wo S."/>
            <person name="Wang Z."/>
            <person name="Yang X."/>
            <person name="Kozik A."/>
            <person name="Arikit S."/>
            <person name="Song C."/>
            <person name="Xia L."/>
            <person name="Froenicke L."/>
            <person name="Lavelle D.O."/>
            <person name="Truco M.J."/>
            <person name="Xia R."/>
            <person name="Zhu S."/>
            <person name="Xu C."/>
            <person name="Xu H."/>
            <person name="Xu X."/>
            <person name="Cox K."/>
            <person name="Korf I."/>
            <person name="Meyers B.C."/>
            <person name="Michelmore R.W."/>
        </authorList>
    </citation>
    <scope>NUCLEOTIDE SEQUENCE [LARGE SCALE GENOMIC DNA]</scope>
    <source>
        <strain evidence="2">cv. Salinas</strain>
        <tissue evidence="1">Seedlings</tissue>
    </source>
</reference>
<proteinExistence type="predicted"/>
<name>A0A9R1XP39_LACSA</name>
<gene>
    <name evidence="1" type="ORF">LSAT_V11C400210670</name>
</gene>
<protein>
    <submittedName>
        <fullName evidence="1">Uncharacterized protein</fullName>
    </submittedName>
</protein>
<comment type="caution">
    <text evidence="1">The sequence shown here is derived from an EMBL/GenBank/DDBJ whole genome shotgun (WGS) entry which is preliminary data.</text>
</comment>
<evidence type="ECO:0000313" key="2">
    <source>
        <dbReference type="Proteomes" id="UP000235145"/>
    </source>
</evidence>
<keyword evidence="2" id="KW-1185">Reference proteome</keyword>
<dbReference type="Proteomes" id="UP000235145">
    <property type="component" value="Unassembled WGS sequence"/>
</dbReference>
<accession>A0A9R1XP39</accession>
<organism evidence="1 2">
    <name type="scientific">Lactuca sativa</name>
    <name type="common">Garden lettuce</name>
    <dbReference type="NCBI Taxonomy" id="4236"/>
    <lineage>
        <taxon>Eukaryota</taxon>
        <taxon>Viridiplantae</taxon>
        <taxon>Streptophyta</taxon>
        <taxon>Embryophyta</taxon>
        <taxon>Tracheophyta</taxon>
        <taxon>Spermatophyta</taxon>
        <taxon>Magnoliopsida</taxon>
        <taxon>eudicotyledons</taxon>
        <taxon>Gunneridae</taxon>
        <taxon>Pentapetalae</taxon>
        <taxon>asterids</taxon>
        <taxon>campanulids</taxon>
        <taxon>Asterales</taxon>
        <taxon>Asteraceae</taxon>
        <taxon>Cichorioideae</taxon>
        <taxon>Cichorieae</taxon>
        <taxon>Lactucinae</taxon>
        <taxon>Lactuca</taxon>
    </lineage>
</organism>